<organism evidence="2 3">
    <name type="scientific">Triticum urartu</name>
    <name type="common">Red wild einkorn</name>
    <name type="synonym">Crithodium urartu</name>
    <dbReference type="NCBI Taxonomy" id="4572"/>
    <lineage>
        <taxon>Eukaryota</taxon>
        <taxon>Viridiplantae</taxon>
        <taxon>Streptophyta</taxon>
        <taxon>Embryophyta</taxon>
        <taxon>Tracheophyta</taxon>
        <taxon>Spermatophyta</taxon>
        <taxon>Magnoliopsida</taxon>
        <taxon>Liliopsida</taxon>
        <taxon>Poales</taxon>
        <taxon>Poaceae</taxon>
        <taxon>BOP clade</taxon>
        <taxon>Pooideae</taxon>
        <taxon>Triticodae</taxon>
        <taxon>Triticeae</taxon>
        <taxon>Triticinae</taxon>
        <taxon>Triticum</taxon>
    </lineage>
</organism>
<accession>A0A8R7QIQ5</accession>
<protein>
    <submittedName>
        <fullName evidence="2">Uncharacterized protein</fullName>
    </submittedName>
</protein>
<sequence length="369" mass="39844">MYTAVGLKDEKASILKELVSQRNSNAIPLFDALSQERIIQYNLLALDKLLLSAIKIILDIQALQEFNDGILVAVLLLLDDLDEFLKHVPSPLVHNNCSSKVPQKMGSVGLDSIEVPVLEEEVDDPVPSILMVEEDEEAPVHEPYPAVELVDRRRGEAAGINHLLEPVELLLRDIPVLHQYLGRQLPPQGAQAPLAVGAQSAVLGQEIGGVRVHPALVLELGVLVEGLDLVRADLVALLEHVEVVLLVGVELLHELRAGEEGDDGRDGLLEGPEPLDDLGAAGDHVGGDVVGAVERLVDVHGVVDHVGAAEEADLAPQDLLVGVHPALLEELQHREHQVGVHPRRHARRQVVLRHGCRGRGGARVSRVCG</sequence>
<evidence type="ECO:0000313" key="3">
    <source>
        <dbReference type="Proteomes" id="UP000015106"/>
    </source>
</evidence>
<reference evidence="2" key="2">
    <citation type="submission" date="2018-03" db="EMBL/GenBank/DDBJ databases">
        <title>The Triticum urartu genome reveals the dynamic nature of wheat genome evolution.</title>
        <authorList>
            <person name="Ling H."/>
            <person name="Ma B."/>
            <person name="Shi X."/>
            <person name="Liu H."/>
            <person name="Dong L."/>
            <person name="Sun H."/>
            <person name="Cao Y."/>
            <person name="Gao Q."/>
            <person name="Zheng S."/>
            <person name="Li Y."/>
            <person name="Yu Y."/>
            <person name="Du H."/>
            <person name="Qi M."/>
            <person name="Li Y."/>
            <person name="Yu H."/>
            <person name="Cui Y."/>
            <person name="Wang N."/>
            <person name="Chen C."/>
            <person name="Wu H."/>
            <person name="Zhao Y."/>
            <person name="Zhang J."/>
            <person name="Li Y."/>
            <person name="Zhou W."/>
            <person name="Zhang B."/>
            <person name="Hu W."/>
            <person name="Eijk M."/>
            <person name="Tang J."/>
            <person name="Witsenboer H."/>
            <person name="Zhao S."/>
            <person name="Li Z."/>
            <person name="Zhang A."/>
            <person name="Wang D."/>
            <person name="Liang C."/>
        </authorList>
    </citation>
    <scope>NUCLEOTIDE SEQUENCE [LARGE SCALE GENOMIC DNA]</scope>
    <source>
        <strain evidence="2">cv. G1812</strain>
    </source>
</reference>
<evidence type="ECO:0000313" key="2">
    <source>
        <dbReference type="EnsemblPlants" id="TuG1812G0500002888.01.T01.cds410188"/>
    </source>
</evidence>
<feature type="region of interest" description="Disordered" evidence="1">
    <location>
        <begin position="261"/>
        <end position="281"/>
    </location>
</feature>
<dbReference type="EnsemblPlants" id="TuG1812G0500002888.01.T01">
    <property type="protein sequence ID" value="TuG1812G0500002888.01.T01.cds410188"/>
    <property type="gene ID" value="TuG1812G0500002888.01"/>
</dbReference>
<name>A0A8R7QIQ5_TRIUA</name>
<feature type="compositionally biased region" description="Low complexity" evidence="1">
    <location>
        <begin position="269"/>
        <end position="281"/>
    </location>
</feature>
<gene>
    <name evidence="2" type="primary">LOC125509703</name>
</gene>
<keyword evidence="3" id="KW-1185">Reference proteome</keyword>
<reference evidence="2" key="3">
    <citation type="submission" date="2022-06" db="UniProtKB">
        <authorList>
            <consortium name="EnsemblPlants"/>
        </authorList>
    </citation>
    <scope>IDENTIFICATION</scope>
</reference>
<evidence type="ECO:0000256" key="1">
    <source>
        <dbReference type="SAM" id="MobiDB-lite"/>
    </source>
</evidence>
<dbReference type="Proteomes" id="UP000015106">
    <property type="component" value="Chromosome 5"/>
</dbReference>
<dbReference type="Gramene" id="TuG1812G0500002888.01.T01">
    <property type="protein sequence ID" value="TuG1812G0500002888.01.T01.cds410188"/>
    <property type="gene ID" value="TuG1812G0500002888.01"/>
</dbReference>
<proteinExistence type="predicted"/>
<reference evidence="3" key="1">
    <citation type="journal article" date="2013" name="Nature">
        <title>Draft genome of the wheat A-genome progenitor Triticum urartu.</title>
        <authorList>
            <person name="Ling H.Q."/>
            <person name="Zhao S."/>
            <person name="Liu D."/>
            <person name="Wang J."/>
            <person name="Sun H."/>
            <person name="Zhang C."/>
            <person name="Fan H."/>
            <person name="Li D."/>
            <person name="Dong L."/>
            <person name="Tao Y."/>
            <person name="Gao C."/>
            <person name="Wu H."/>
            <person name="Li Y."/>
            <person name="Cui Y."/>
            <person name="Guo X."/>
            <person name="Zheng S."/>
            <person name="Wang B."/>
            <person name="Yu K."/>
            <person name="Liang Q."/>
            <person name="Yang W."/>
            <person name="Lou X."/>
            <person name="Chen J."/>
            <person name="Feng M."/>
            <person name="Jian J."/>
            <person name="Zhang X."/>
            <person name="Luo G."/>
            <person name="Jiang Y."/>
            <person name="Liu J."/>
            <person name="Wang Z."/>
            <person name="Sha Y."/>
            <person name="Zhang B."/>
            <person name="Wu H."/>
            <person name="Tang D."/>
            <person name="Shen Q."/>
            <person name="Xue P."/>
            <person name="Zou S."/>
            <person name="Wang X."/>
            <person name="Liu X."/>
            <person name="Wang F."/>
            <person name="Yang Y."/>
            <person name="An X."/>
            <person name="Dong Z."/>
            <person name="Zhang K."/>
            <person name="Zhang X."/>
            <person name="Luo M.C."/>
            <person name="Dvorak J."/>
            <person name="Tong Y."/>
            <person name="Wang J."/>
            <person name="Yang H."/>
            <person name="Li Z."/>
            <person name="Wang D."/>
            <person name="Zhang A."/>
            <person name="Wang J."/>
        </authorList>
    </citation>
    <scope>NUCLEOTIDE SEQUENCE</scope>
    <source>
        <strain evidence="3">cv. G1812</strain>
    </source>
</reference>
<dbReference type="AlphaFoldDB" id="A0A8R7QIQ5"/>